<dbReference type="KEGG" id="coh:EAV92_11330"/>
<dbReference type="SUPFAM" id="SSF48208">
    <property type="entry name" value="Six-hairpin glycosidases"/>
    <property type="match status" value="1"/>
</dbReference>
<evidence type="ECO:0000313" key="3">
    <source>
        <dbReference type="Proteomes" id="UP000269097"/>
    </source>
</evidence>
<dbReference type="AlphaFoldDB" id="A0A3G3JXY9"/>
<organism evidence="2 3">
    <name type="scientific">Cohnella candidum</name>
    <dbReference type="NCBI Taxonomy" id="2674991"/>
    <lineage>
        <taxon>Bacteria</taxon>
        <taxon>Bacillati</taxon>
        <taxon>Bacillota</taxon>
        <taxon>Bacilli</taxon>
        <taxon>Bacillales</taxon>
        <taxon>Paenibacillaceae</taxon>
        <taxon>Cohnella</taxon>
    </lineage>
</organism>
<dbReference type="GO" id="GO:0005975">
    <property type="term" value="P:carbohydrate metabolic process"/>
    <property type="evidence" value="ECO:0007669"/>
    <property type="project" value="InterPro"/>
</dbReference>
<protein>
    <submittedName>
        <fullName evidence="2">Glycoside hydrolase family 15</fullName>
    </submittedName>
</protein>
<evidence type="ECO:0000313" key="2">
    <source>
        <dbReference type="EMBL" id="AYQ73104.1"/>
    </source>
</evidence>
<dbReference type="Pfam" id="PF00723">
    <property type="entry name" value="Glyco_hydro_15"/>
    <property type="match status" value="1"/>
</dbReference>
<keyword evidence="2" id="KW-0378">Hydrolase</keyword>
<dbReference type="RefSeq" id="WP_123041186.1">
    <property type="nucleotide sequence ID" value="NZ_CP033433.1"/>
</dbReference>
<dbReference type="InterPro" id="IPR008928">
    <property type="entry name" value="6-hairpin_glycosidase_sf"/>
</dbReference>
<dbReference type="PANTHER" id="PTHR31616">
    <property type="entry name" value="TREHALASE"/>
    <property type="match status" value="1"/>
</dbReference>
<feature type="domain" description="GH15-like" evidence="1">
    <location>
        <begin position="277"/>
        <end position="650"/>
    </location>
</feature>
<dbReference type="GO" id="GO:0004553">
    <property type="term" value="F:hydrolase activity, hydrolyzing O-glycosyl compounds"/>
    <property type="evidence" value="ECO:0007669"/>
    <property type="project" value="TreeGrafter"/>
</dbReference>
<keyword evidence="3" id="KW-1185">Reference proteome</keyword>
<gene>
    <name evidence="2" type="ORF">EAV92_11330</name>
</gene>
<dbReference type="Gene3D" id="1.50.10.10">
    <property type="match status" value="1"/>
</dbReference>
<name>A0A3G3JXY9_9BACL</name>
<dbReference type="InterPro" id="IPR012341">
    <property type="entry name" value="6hp_glycosidase-like_sf"/>
</dbReference>
<proteinExistence type="predicted"/>
<dbReference type="InterPro" id="IPR011613">
    <property type="entry name" value="GH15-like"/>
</dbReference>
<sequence length="663" mass="73251">MNSEAKLQEHLSKKPYLIDAIAGNSEMLVSLGRTGRLYRLWWPHIDIPQHVDEIRTGLKWDGAPGGVSWFDDAGDGWSHDAGYVPRSNAYRVTASHPDAPVTVEQTDFAVPGKPIFVRLYRLTYRGEGPGRVSFVHYGSFRIADNELFATTEFRGEHDALLHFRHEYAFAVGSSSECAGYQAGGGARHAALRGETNGNTIDMQSDGVLEWDLGTLTPGTTVELPIYYAAGMSRGEALDALAEAKSIPAAEWLADTLAYWDRFLANAAPCPGGGEEIRTLYERSLLAMKLMADEKTGTIVAAPEFDEYFTRCGGYGYSWGRDAAFVTTAFNAAGLGSLSEKFYDWAVSAQEPDGSWQQRHYHDGRLAPSWGLQIDEGASLLWGMWEYFVHSGEDEAFLARMWPAVEKGAAYLAGFIDPETGLPLPSRDLWEEREAEHTYSAAAVYGGLTAAASFARRQGRDDLAQAWDEAARGIAKSVEDGSWNEAKSSYYRGRKITVSKEAYDTAIARGEKGEVLPRDKAYVRHVLEFDPIVDVSLLGLSVPFGMVPAGESRMAHTADAVEKLLTSHPVGGIRRYEDDSYIGGNPWILTTLWLGHFRTLQGRYDEARKLLDYALDHVTESGLLPEQVDKETGGTAWVVPLTWSHAMFILAVHMLAEKQELHAR</sequence>
<accession>A0A3G3JXY9</accession>
<reference evidence="2 3" key="1">
    <citation type="submission" date="2018-10" db="EMBL/GenBank/DDBJ databases">
        <title>Genome Sequence of Cohnella sp.</title>
        <authorList>
            <person name="Srinivasan S."/>
            <person name="Kim M.K."/>
        </authorList>
    </citation>
    <scope>NUCLEOTIDE SEQUENCE [LARGE SCALE GENOMIC DNA]</scope>
    <source>
        <strain evidence="2 3">18JY8-7</strain>
    </source>
</reference>
<evidence type="ECO:0000259" key="1">
    <source>
        <dbReference type="Pfam" id="PF00723"/>
    </source>
</evidence>
<dbReference type="PANTHER" id="PTHR31616:SF0">
    <property type="entry name" value="GLUCAN 1,4-ALPHA-GLUCOSIDASE"/>
    <property type="match status" value="1"/>
</dbReference>
<dbReference type="EMBL" id="CP033433">
    <property type="protein sequence ID" value="AYQ73104.1"/>
    <property type="molecule type" value="Genomic_DNA"/>
</dbReference>
<dbReference type="Proteomes" id="UP000269097">
    <property type="component" value="Chromosome"/>
</dbReference>